<dbReference type="InterPro" id="IPR000297">
    <property type="entry name" value="PPIase_PpiC"/>
</dbReference>
<evidence type="ECO:0000256" key="7">
    <source>
        <dbReference type="ARBA" id="ARBA00031484"/>
    </source>
</evidence>
<dbReference type="EMBL" id="CYPW01000006">
    <property type="protein sequence ID" value="CUH51556.1"/>
    <property type="molecule type" value="Genomic_DNA"/>
</dbReference>
<dbReference type="AlphaFoldDB" id="A0A0N7LRR5"/>
<proteinExistence type="inferred from homology"/>
<evidence type="ECO:0000256" key="8">
    <source>
        <dbReference type="PROSITE-ProRule" id="PRU00278"/>
    </source>
</evidence>
<sequence>MSKHLNFLCATAAALCFALPVAAQDTPSLDTVMATVNGEVITLGDMISVHAGLQPQYQQLPVDTLFSSILDQLVQQTALAQSLNGEVPQHVEIALNNERRTLLASEALEAFVAGNEVSDEDLQAAYDAQFSSFVGEDEYNASHILVPTEEEAKDIRKELTDGADFAETAKVKSTGPSGASGGSLGWFGAGQMVKPFEDAVAELAVGEISQPVQTQFGWHLIILNDARKSEAPTFEEARQELLNNAQRTAVQAFIAKQAAAAEVDQSGADAVDPNLLLRKDLLFPSQEQN</sequence>
<dbReference type="SUPFAM" id="SSF109998">
    <property type="entry name" value="Triger factor/SurA peptide-binding domain-like"/>
    <property type="match status" value="1"/>
</dbReference>
<evidence type="ECO:0000256" key="9">
    <source>
        <dbReference type="SAM" id="SignalP"/>
    </source>
</evidence>
<dbReference type="Pfam" id="PF00639">
    <property type="entry name" value="Rotamase"/>
    <property type="match status" value="1"/>
</dbReference>
<dbReference type="Gene3D" id="1.10.4030.10">
    <property type="entry name" value="Porin chaperone SurA, peptide-binding domain"/>
    <property type="match status" value="1"/>
</dbReference>
<evidence type="ECO:0000256" key="4">
    <source>
        <dbReference type="ARBA" id="ARBA00018370"/>
    </source>
</evidence>
<feature type="chain" id="PRO_5007779255" description="Parvulin-like PPIase" evidence="9">
    <location>
        <begin position="24"/>
        <end position="289"/>
    </location>
</feature>
<protein>
    <recommendedName>
        <fullName evidence="4">Parvulin-like PPIase</fullName>
        <ecNumber evidence="3">5.2.1.8</ecNumber>
    </recommendedName>
    <alternativeName>
        <fullName evidence="6">Peptidyl-prolyl cis-trans isomerase plp</fullName>
    </alternativeName>
    <alternativeName>
        <fullName evidence="7">Rotamase plp</fullName>
    </alternativeName>
</protein>
<name>A0A0N7LRR5_9RHOB</name>
<reference evidence="11 12" key="1">
    <citation type="submission" date="2015-09" db="EMBL/GenBank/DDBJ databases">
        <authorList>
            <consortium name="Swine Surveillance"/>
        </authorList>
    </citation>
    <scope>NUCLEOTIDE SEQUENCE [LARGE SCALE GENOMIC DNA]</scope>
    <source>
        <strain evidence="11 12">CECT 7688</strain>
    </source>
</reference>
<evidence type="ECO:0000256" key="3">
    <source>
        <dbReference type="ARBA" id="ARBA00013194"/>
    </source>
</evidence>
<keyword evidence="12" id="KW-1185">Reference proteome</keyword>
<evidence type="ECO:0000313" key="11">
    <source>
        <dbReference type="EMBL" id="CUH51556.1"/>
    </source>
</evidence>
<feature type="domain" description="PpiC" evidence="10">
    <location>
        <begin position="136"/>
        <end position="225"/>
    </location>
</feature>
<evidence type="ECO:0000259" key="10">
    <source>
        <dbReference type="PROSITE" id="PS50198"/>
    </source>
</evidence>
<accession>A0A0N7LRR5</accession>
<dbReference type="OrthoDB" id="14196at2"/>
<keyword evidence="9" id="KW-0732">Signal</keyword>
<keyword evidence="8 11" id="KW-0413">Isomerase</keyword>
<dbReference type="PANTHER" id="PTHR47245">
    <property type="entry name" value="PEPTIDYLPROLYL ISOMERASE"/>
    <property type="match status" value="1"/>
</dbReference>
<comment type="catalytic activity">
    <reaction evidence="1">
        <text>[protein]-peptidylproline (omega=180) = [protein]-peptidylproline (omega=0)</text>
        <dbReference type="Rhea" id="RHEA:16237"/>
        <dbReference type="Rhea" id="RHEA-COMP:10747"/>
        <dbReference type="Rhea" id="RHEA-COMP:10748"/>
        <dbReference type="ChEBI" id="CHEBI:83833"/>
        <dbReference type="ChEBI" id="CHEBI:83834"/>
        <dbReference type="EC" id="5.2.1.8"/>
    </reaction>
</comment>
<dbReference type="EC" id="5.2.1.8" evidence="3"/>
<comment type="similarity">
    <text evidence="2">Belongs to the PpiC/parvulin rotamase family.</text>
</comment>
<dbReference type="Proteomes" id="UP000054823">
    <property type="component" value="Unassembled WGS sequence"/>
</dbReference>
<dbReference type="InterPro" id="IPR046357">
    <property type="entry name" value="PPIase_dom_sf"/>
</dbReference>
<evidence type="ECO:0000256" key="6">
    <source>
        <dbReference type="ARBA" id="ARBA00030642"/>
    </source>
</evidence>
<dbReference type="STRING" id="321267.SHM7688_00993"/>
<evidence type="ECO:0000313" key="12">
    <source>
        <dbReference type="Proteomes" id="UP000054823"/>
    </source>
</evidence>
<dbReference type="InterPro" id="IPR027304">
    <property type="entry name" value="Trigger_fact/SurA_dom_sf"/>
</dbReference>
<dbReference type="InterPro" id="IPR050245">
    <property type="entry name" value="PrsA_foldase"/>
</dbReference>
<gene>
    <name evidence="11" type="ORF">SHM7688_00993</name>
</gene>
<dbReference type="GO" id="GO:0003755">
    <property type="term" value="F:peptidyl-prolyl cis-trans isomerase activity"/>
    <property type="evidence" value="ECO:0007669"/>
    <property type="project" value="UniProtKB-KW"/>
</dbReference>
<evidence type="ECO:0000256" key="1">
    <source>
        <dbReference type="ARBA" id="ARBA00000971"/>
    </source>
</evidence>
<dbReference type="SUPFAM" id="SSF54534">
    <property type="entry name" value="FKBP-like"/>
    <property type="match status" value="1"/>
</dbReference>
<keyword evidence="5 8" id="KW-0697">Rotamase</keyword>
<organism evidence="11 12">
    <name type="scientific">Shimia marina</name>
    <dbReference type="NCBI Taxonomy" id="321267"/>
    <lineage>
        <taxon>Bacteria</taxon>
        <taxon>Pseudomonadati</taxon>
        <taxon>Pseudomonadota</taxon>
        <taxon>Alphaproteobacteria</taxon>
        <taxon>Rhodobacterales</taxon>
        <taxon>Roseobacteraceae</taxon>
    </lineage>
</organism>
<dbReference type="PANTHER" id="PTHR47245:SF2">
    <property type="entry name" value="PEPTIDYL-PROLYL CIS-TRANS ISOMERASE HP_0175-RELATED"/>
    <property type="match status" value="1"/>
</dbReference>
<dbReference type="PROSITE" id="PS50198">
    <property type="entry name" value="PPIC_PPIASE_2"/>
    <property type="match status" value="1"/>
</dbReference>
<feature type="signal peptide" evidence="9">
    <location>
        <begin position="1"/>
        <end position="23"/>
    </location>
</feature>
<evidence type="ECO:0000256" key="5">
    <source>
        <dbReference type="ARBA" id="ARBA00023110"/>
    </source>
</evidence>
<dbReference type="Gene3D" id="3.10.50.40">
    <property type="match status" value="1"/>
</dbReference>
<evidence type="ECO:0000256" key="2">
    <source>
        <dbReference type="ARBA" id="ARBA00007656"/>
    </source>
</evidence>